<organism evidence="1 2">
    <name type="scientific">Methanobacterium bryantii</name>
    <dbReference type="NCBI Taxonomy" id="2161"/>
    <lineage>
        <taxon>Archaea</taxon>
        <taxon>Methanobacteriati</taxon>
        <taxon>Methanobacteriota</taxon>
        <taxon>Methanomada group</taxon>
        <taxon>Methanobacteria</taxon>
        <taxon>Methanobacteriales</taxon>
        <taxon>Methanobacteriaceae</taxon>
        <taxon>Methanobacterium</taxon>
    </lineage>
</organism>
<keyword evidence="1" id="KW-0547">Nucleotide-binding</keyword>
<dbReference type="EMBL" id="LMVM01000001">
    <property type="protein sequence ID" value="PAV05952.1"/>
    <property type="molecule type" value="Genomic_DNA"/>
</dbReference>
<dbReference type="Proteomes" id="UP000217784">
    <property type="component" value="Unassembled WGS sequence"/>
</dbReference>
<dbReference type="AlphaFoldDB" id="A0A2A2H959"/>
<name>A0A2A2H959_METBR</name>
<dbReference type="RefSeq" id="WP_069583404.1">
    <property type="nucleotide sequence ID" value="NZ_LMVM01000001.1"/>
</dbReference>
<evidence type="ECO:0000313" key="2">
    <source>
        <dbReference type="Proteomes" id="UP000217784"/>
    </source>
</evidence>
<dbReference type="OrthoDB" id="81902at2157"/>
<keyword evidence="2" id="KW-1185">Reference proteome</keyword>
<sequence length="62" mass="7148">MQCKLCGYIFDETKKPETCNHCMGSSCNKIKCPNCGYEVLPEFKIESKLINFLKRRIKSGNK</sequence>
<evidence type="ECO:0000313" key="1">
    <source>
        <dbReference type="EMBL" id="PAV05952.1"/>
    </source>
</evidence>
<protein>
    <submittedName>
        <fullName evidence="1">DNA helicase PriA</fullName>
    </submittedName>
</protein>
<proteinExistence type="predicted"/>
<reference evidence="1 2" key="1">
    <citation type="journal article" date="2017" name="BMC Genomics">
        <title>Genomic analysis of methanogenic archaea reveals a shift towards energy conservation.</title>
        <authorList>
            <person name="Gilmore S.P."/>
            <person name="Henske J.K."/>
            <person name="Sexton J.A."/>
            <person name="Solomon K.V."/>
            <person name="Seppala S."/>
            <person name="Yoo J.I."/>
            <person name="Huyett L.M."/>
            <person name="Pressman A."/>
            <person name="Cogan J.Z."/>
            <person name="Kivenson V."/>
            <person name="Peng X."/>
            <person name="Tan Y."/>
            <person name="Valentine D.L."/>
            <person name="O'Malley M.A."/>
        </authorList>
    </citation>
    <scope>NUCLEOTIDE SEQUENCE [LARGE SCALE GENOMIC DNA]</scope>
    <source>
        <strain evidence="1 2">M.o.H.</strain>
    </source>
</reference>
<comment type="caution">
    <text evidence="1">The sequence shown here is derived from an EMBL/GenBank/DDBJ whole genome shotgun (WGS) entry which is preliminary data.</text>
</comment>
<keyword evidence="1" id="KW-0378">Hydrolase</keyword>
<gene>
    <name evidence="1" type="ORF">ASJ80_13950</name>
</gene>
<keyword evidence="1" id="KW-0067">ATP-binding</keyword>
<dbReference type="GO" id="GO:0004386">
    <property type="term" value="F:helicase activity"/>
    <property type="evidence" value="ECO:0007669"/>
    <property type="project" value="UniProtKB-KW"/>
</dbReference>
<accession>A0A2A2H959</accession>
<keyword evidence="1" id="KW-0347">Helicase</keyword>